<reference evidence="2 3" key="1">
    <citation type="submission" date="2019-09" db="EMBL/GenBank/DDBJ databases">
        <title>Nocardioides panacisoli sp. nov., isolated from the soil of a ginseng field.</title>
        <authorList>
            <person name="Cho C."/>
        </authorList>
    </citation>
    <scope>NUCLEOTIDE SEQUENCE [LARGE SCALE GENOMIC DNA]</scope>
    <source>
        <strain evidence="2 3">BN140041</strain>
    </source>
</reference>
<protein>
    <submittedName>
        <fullName evidence="2">DUF1360 domain-containing protein</fullName>
    </submittedName>
</protein>
<keyword evidence="1" id="KW-0472">Membrane</keyword>
<keyword evidence="1" id="KW-0812">Transmembrane</keyword>
<dbReference type="Pfam" id="PF07098">
    <property type="entry name" value="DUF1360"/>
    <property type="match status" value="1"/>
</dbReference>
<gene>
    <name evidence="2" type="ORF">F0U47_00065</name>
</gene>
<sequence>MTLSCRRWRRPATMRERGGDRLAGLVVDGLASYRLAKLVRDDRITEPAREAVQKRTGPPEESSLAYLMTCPWCLSIYFGAALTAGRLLWPRATNAVARTFAVSALTGLTTQHLDQD</sequence>
<evidence type="ECO:0000313" key="2">
    <source>
        <dbReference type="EMBL" id="KAA1428658.1"/>
    </source>
</evidence>
<keyword evidence="1" id="KW-1133">Transmembrane helix</keyword>
<organism evidence="2 3">
    <name type="scientific">Nocardioides antri</name>
    <dbReference type="NCBI Taxonomy" id="2607659"/>
    <lineage>
        <taxon>Bacteria</taxon>
        <taxon>Bacillati</taxon>
        <taxon>Actinomycetota</taxon>
        <taxon>Actinomycetes</taxon>
        <taxon>Propionibacteriales</taxon>
        <taxon>Nocardioidaceae</taxon>
        <taxon>Nocardioides</taxon>
    </lineage>
</organism>
<dbReference type="Proteomes" id="UP000324351">
    <property type="component" value="Unassembled WGS sequence"/>
</dbReference>
<evidence type="ECO:0000256" key="1">
    <source>
        <dbReference type="SAM" id="Phobius"/>
    </source>
</evidence>
<dbReference type="EMBL" id="VUJW01000001">
    <property type="protein sequence ID" value="KAA1428658.1"/>
    <property type="molecule type" value="Genomic_DNA"/>
</dbReference>
<keyword evidence="3" id="KW-1185">Reference proteome</keyword>
<accession>A0A5B1M815</accession>
<evidence type="ECO:0000313" key="3">
    <source>
        <dbReference type="Proteomes" id="UP000324351"/>
    </source>
</evidence>
<proteinExistence type="predicted"/>
<name>A0A5B1M815_9ACTN</name>
<dbReference type="InterPro" id="IPR010773">
    <property type="entry name" value="Mycophage_PG1_Gp7"/>
</dbReference>
<comment type="caution">
    <text evidence="2">The sequence shown here is derived from an EMBL/GenBank/DDBJ whole genome shotgun (WGS) entry which is preliminary data.</text>
</comment>
<feature type="transmembrane region" description="Helical" evidence="1">
    <location>
        <begin position="64"/>
        <end position="89"/>
    </location>
</feature>
<reference evidence="2 3" key="2">
    <citation type="submission" date="2019-09" db="EMBL/GenBank/DDBJ databases">
        <authorList>
            <person name="Jin C."/>
        </authorList>
    </citation>
    <scope>NUCLEOTIDE SEQUENCE [LARGE SCALE GENOMIC DNA]</scope>
    <source>
        <strain evidence="2 3">BN140041</strain>
    </source>
</reference>
<dbReference type="AlphaFoldDB" id="A0A5B1M815"/>